<keyword evidence="2" id="KW-1185">Reference proteome</keyword>
<organism evidence="1 2">
    <name type="scientific">Actinidia rufa</name>
    <dbReference type="NCBI Taxonomy" id="165716"/>
    <lineage>
        <taxon>Eukaryota</taxon>
        <taxon>Viridiplantae</taxon>
        <taxon>Streptophyta</taxon>
        <taxon>Embryophyta</taxon>
        <taxon>Tracheophyta</taxon>
        <taxon>Spermatophyta</taxon>
        <taxon>Magnoliopsida</taxon>
        <taxon>eudicotyledons</taxon>
        <taxon>Gunneridae</taxon>
        <taxon>Pentapetalae</taxon>
        <taxon>asterids</taxon>
        <taxon>Ericales</taxon>
        <taxon>Actinidiaceae</taxon>
        <taxon>Actinidia</taxon>
    </lineage>
</organism>
<dbReference type="EMBL" id="BJWL01000422">
    <property type="protein sequence ID" value="GFS43518.1"/>
    <property type="molecule type" value="Genomic_DNA"/>
</dbReference>
<reference evidence="2" key="1">
    <citation type="submission" date="2019-07" db="EMBL/GenBank/DDBJ databases">
        <title>De Novo Assembly of kiwifruit Actinidia rufa.</title>
        <authorList>
            <person name="Sugita-Konishi S."/>
            <person name="Sato K."/>
            <person name="Mori E."/>
            <person name="Abe Y."/>
            <person name="Kisaki G."/>
            <person name="Hamano K."/>
            <person name="Suezawa K."/>
            <person name="Otani M."/>
            <person name="Fukuda T."/>
            <person name="Manabe T."/>
            <person name="Gomi K."/>
            <person name="Tabuchi M."/>
            <person name="Akimitsu K."/>
            <person name="Kataoka I."/>
        </authorList>
    </citation>
    <scope>NUCLEOTIDE SEQUENCE [LARGE SCALE GENOMIC DNA]</scope>
    <source>
        <strain evidence="2">cv. Fuchu</strain>
    </source>
</reference>
<evidence type="ECO:0000313" key="2">
    <source>
        <dbReference type="Proteomes" id="UP000585474"/>
    </source>
</evidence>
<proteinExistence type="predicted"/>
<comment type="caution">
    <text evidence="1">The sequence shown here is derived from an EMBL/GenBank/DDBJ whole genome shotgun (WGS) entry which is preliminary data.</text>
</comment>
<gene>
    <name evidence="1" type="ORF">Acr_00g0085570</name>
</gene>
<protein>
    <submittedName>
        <fullName evidence="1">Uncharacterized protein</fullName>
    </submittedName>
</protein>
<dbReference type="Proteomes" id="UP000585474">
    <property type="component" value="Unassembled WGS sequence"/>
</dbReference>
<dbReference type="AlphaFoldDB" id="A0A7J0DW60"/>
<name>A0A7J0DW60_9ERIC</name>
<accession>A0A7J0DW60</accession>
<evidence type="ECO:0000313" key="1">
    <source>
        <dbReference type="EMBL" id="GFS43518.1"/>
    </source>
</evidence>
<sequence length="160" mass="18034">MVSGSGDRGFYSGVRGFDSGVACSIREIEGSIQASEGSIQVTEGSIQASRIRFKRRRVRFDRYASISVGNADLTRLGRVSVALLRQKSRFTVLGGIHHPHARFLQLRRVLLPNMLVRVHVRVHVHALMCFQDKKCSNKRRLASLERLTLSKTRTFVINLT</sequence>